<proteinExistence type="predicted"/>
<dbReference type="OrthoDB" id="9795582at2"/>
<dbReference type="InterPro" id="IPR004704">
    <property type="entry name" value="PTS_IID_man"/>
</dbReference>
<dbReference type="EMBL" id="NGLE01000003">
    <property type="protein sequence ID" value="OTO07966.1"/>
    <property type="molecule type" value="Genomic_DNA"/>
</dbReference>
<dbReference type="PANTHER" id="PTHR32502:SF23">
    <property type="entry name" value="TRANSPORT PROTEIN, PTS SYSTEM"/>
    <property type="match status" value="1"/>
</dbReference>
<comment type="caution">
    <text evidence="2">The sequence shown here is derived from an EMBL/GenBank/DDBJ whole genome shotgun (WGS) entry which is preliminary data.</text>
</comment>
<name>A0A242CCP4_9ENTE</name>
<accession>A0A242CCP4</accession>
<gene>
    <name evidence="2" type="ORF">A5880_002236</name>
</gene>
<keyword evidence="1" id="KW-1133">Transmembrane helix</keyword>
<dbReference type="AlphaFoldDB" id="A0A242CCP4"/>
<feature type="transmembrane region" description="Helical" evidence="1">
    <location>
        <begin position="125"/>
        <end position="142"/>
    </location>
</feature>
<protein>
    <submittedName>
        <fullName evidence="2">PTS system IID component</fullName>
    </submittedName>
</protein>
<keyword evidence="1" id="KW-0472">Membrane</keyword>
<dbReference type="STRING" id="1834181.A5880_002236"/>
<dbReference type="Pfam" id="PF03613">
    <property type="entry name" value="EIID-AGA"/>
    <property type="match status" value="1"/>
</dbReference>
<dbReference type="InterPro" id="IPR050303">
    <property type="entry name" value="GatZ_KbaZ_carbometab"/>
</dbReference>
<evidence type="ECO:0000256" key="1">
    <source>
        <dbReference type="SAM" id="Phobius"/>
    </source>
</evidence>
<keyword evidence="1" id="KW-0812">Transmembrane</keyword>
<feature type="transmembrane region" description="Helical" evidence="1">
    <location>
        <begin position="148"/>
        <end position="168"/>
    </location>
</feature>
<dbReference type="PANTHER" id="PTHR32502">
    <property type="entry name" value="N-ACETYLGALACTOSAMINE PERMEASE II COMPONENT-RELATED"/>
    <property type="match status" value="1"/>
</dbReference>
<dbReference type="PROSITE" id="PS51108">
    <property type="entry name" value="PTS_EIID"/>
    <property type="match status" value="1"/>
</dbReference>
<feature type="transmembrane region" description="Helical" evidence="1">
    <location>
        <begin position="261"/>
        <end position="279"/>
    </location>
</feature>
<organism evidence="2">
    <name type="scientific">Candidatus Enterococcus mansonii</name>
    <dbReference type="NCBI Taxonomy" id="1834181"/>
    <lineage>
        <taxon>Bacteria</taxon>
        <taxon>Bacillati</taxon>
        <taxon>Bacillota</taxon>
        <taxon>Bacilli</taxon>
        <taxon>Lactobacillales</taxon>
        <taxon>Enterococcaceae</taxon>
        <taxon>Enterococcus</taxon>
    </lineage>
</organism>
<reference evidence="2" key="1">
    <citation type="submission" date="2017-05" db="EMBL/GenBank/DDBJ databases">
        <title>The Genome Sequence of Enterococcus sp. 4G2_DIV0659.</title>
        <authorList>
            <consortium name="The Broad Institute Genomics Platform"/>
            <consortium name="The Broad Institute Genomic Center for Infectious Diseases"/>
            <person name="Earl A."/>
            <person name="Manson A."/>
            <person name="Schwartman J."/>
            <person name="Gilmore M."/>
            <person name="Abouelleil A."/>
            <person name="Cao P."/>
            <person name="Chapman S."/>
            <person name="Cusick C."/>
            <person name="Shea T."/>
            <person name="Young S."/>
            <person name="Neafsey D."/>
            <person name="Nusbaum C."/>
            <person name="Birren B."/>
        </authorList>
    </citation>
    <scope>NUCLEOTIDE SEQUENCE [LARGE SCALE GENOMIC DNA]</scope>
    <source>
        <strain evidence="2">4G2_DIV0659</strain>
    </source>
</reference>
<dbReference type="GO" id="GO:0009401">
    <property type="term" value="P:phosphoenolpyruvate-dependent sugar phosphotransferase system"/>
    <property type="evidence" value="ECO:0007669"/>
    <property type="project" value="InterPro"/>
</dbReference>
<sequence>MTTNSKSTSNTLTPDSKLTKKDFWSVFFRSLTLDSSWNYERMQNLAFAYTMAPIIRKLYKTKEERSAALTRHLEFMSITPHISTLLFGITSAMEEENSKNADFDSASISAVKSSLMGPIAGIGDSFFWGTLKVIATGIAISLSKEGNIFGPLAFLLIINIPHFVLRYICLDKGIKLGAKFFGQLGDSGLIQSITQAASVLGLMVIGAMTASNVNFELTMKVGGGKIAESLQTYVDQIMLGFFPAVFFLVIYWLLGKKVKTTTLLLGVIAFSILVALVGLA</sequence>
<dbReference type="GO" id="GO:0005886">
    <property type="term" value="C:plasma membrane"/>
    <property type="evidence" value="ECO:0007669"/>
    <property type="project" value="TreeGrafter"/>
</dbReference>
<feature type="transmembrane region" description="Helical" evidence="1">
    <location>
        <begin position="233"/>
        <end position="254"/>
    </location>
</feature>
<evidence type="ECO:0000313" key="2">
    <source>
        <dbReference type="EMBL" id="OTO07966.1"/>
    </source>
</evidence>
<feature type="transmembrane region" description="Helical" evidence="1">
    <location>
        <begin position="189"/>
        <end position="213"/>
    </location>
</feature>